<dbReference type="InterPro" id="IPR011257">
    <property type="entry name" value="DNA_glycosylase"/>
</dbReference>
<evidence type="ECO:0000256" key="3">
    <source>
        <dbReference type="ARBA" id="ARBA00023004"/>
    </source>
</evidence>
<dbReference type="SMART" id="SM00478">
    <property type="entry name" value="ENDO3c"/>
    <property type="match status" value="1"/>
</dbReference>
<feature type="domain" description="HhH-GPD" evidence="5">
    <location>
        <begin position="42"/>
        <end position="199"/>
    </location>
</feature>
<evidence type="ECO:0000259" key="5">
    <source>
        <dbReference type="SMART" id="SM00478"/>
    </source>
</evidence>
<evidence type="ECO:0000256" key="2">
    <source>
        <dbReference type="ARBA" id="ARBA00022723"/>
    </source>
</evidence>
<dbReference type="CDD" id="cd00056">
    <property type="entry name" value="ENDO3c"/>
    <property type="match status" value="1"/>
</dbReference>
<dbReference type="GO" id="GO:0006284">
    <property type="term" value="P:base-excision repair"/>
    <property type="evidence" value="ECO:0007669"/>
    <property type="project" value="InterPro"/>
</dbReference>
<keyword evidence="3" id="KW-0408">Iron</keyword>
<keyword evidence="1" id="KW-0004">4Fe-4S</keyword>
<dbReference type="RefSeq" id="WP_078487075.1">
    <property type="nucleotide sequence ID" value="NZ_MPRJ01000037.1"/>
</dbReference>
<dbReference type="InterPro" id="IPR003265">
    <property type="entry name" value="HhH-GPD_domain"/>
</dbReference>
<dbReference type="GO" id="GO:0046872">
    <property type="term" value="F:metal ion binding"/>
    <property type="evidence" value="ECO:0007669"/>
    <property type="project" value="UniProtKB-KW"/>
</dbReference>
<name>A0A1T2KUI3_9GAMM</name>
<dbReference type="SUPFAM" id="SSF48150">
    <property type="entry name" value="DNA-glycosylase"/>
    <property type="match status" value="1"/>
</dbReference>
<evidence type="ECO:0000313" key="7">
    <source>
        <dbReference type="Proteomes" id="UP000190896"/>
    </source>
</evidence>
<sequence length="221" mass="25176">MERTLAAPKTYKSIFRTLLRAYGPQHWWPGESPFEIIVGALLNQNTAWTNVVKALDNLKAEGLLDLDSLRHMEEGRLAGLIRPADYFNVKAKRLQNLCRFIAERGGVEALDDYPTDRLRQDLLSVNGVGPETADDILLYAYHRPVFVIDAYTRRLFSRLGLVKGDENYECLHAGFQEVLGQEVEIFNGYHVLIVHHAKYYCNSKPKCETCCLRKSCKNTGI</sequence>
<evidence type="ECO:0000313" key="6">
    <source>
        <dbReference type="EMBL" id="OOZ36482.1"/>
    </source>
</evidence>
<dbReference type="GO" id="GO:0051539">
    <property type="term" value="F:4 iron, 4 sulfur cluster binding"/>
    <property type="evidence" value="ECO:0007669"/>
    <property type="project" value="UniProtKB-KW"/>
</dbReference>
<keyword evidence="2" id="KW-0479">Metal-binding</keyword>
<dbReference type="PANTHER" id="PTHR10359">
    <property type="entry name" value="A/G-SPECIFIC ADENINE GLYCOSYLASE/ENDONUCLEASE III"/>
    <property type="match status" value="1"/>
</dbReference>
<gene>
    <name evidence="6" type="ORF">BOW51_06905</name>
</gene>
<dbReference type="AlphaFoldDB" id="A0A1T2KUI3"/>
<dbReference type="Gene3D" id="1.10.1670.10">
    <property type="entry name" value="Helix-hairpin-Helix base-excision DNA repair enzymes (C-terminal)"/>
    <property type="match status" value="1"/>
</dbReference>
<keyword evidence="6" id="KW-0255">Endonuclease</keyword>
<evidence type="ECO:0000256" key="4">
    <source>
        <dbReference type="ARBA" id="ARBA00023014"/>
    </source>
</evidence>
<dbReference type="PIRSF" id="PIRSF001435">
    <property type="entry name" value="Nth"/>
    <property type="match status" value="1"/>
</dbReference>
<reference evidence="6 7" key="1">
    <citation type="submission" date="2016-11" db="EMBL/GenBank/DDBJ databases">
        <title>Mixed transmission modes and dynamic genome evolution in an obligate animal-bacterial symbiosis.</title>
        <authorList>
            <person name="Russell S.L."/>
            <person name="Corbett-Detig R.B."/>
            <person name="Cavanaugh C.M."/>
        </authorList>
    </citation>
    <scope>NUCLEOTIDE SEQUENCE [LARGE SCALE GENOMIC DNA]</scope>
    <source>
        <strain evidence="6">Se-Cadez</strain>
    </source>
</reference>
<dbReference type="GO" id="GO:0004519">
    <property type="term" value="F:endonuclease activity"/>
    <property type="evidence" value="ECO:0007669"/>
    <property type="project" value="UniProtKB-KW"/>
</dbReference>
<dbReference type="InterPro" id="IPR023170">
    <property type="entry name" value="HhH_base_excis_C"/>
</dbReference>
<accession>A0A1T2KUI3</accession>
<dbReference type="Proteomes" id="UP000190896">
    <property type="component" value="Unassembled WGS sequence"/>
</dbReference>
<protein>
    <submittedName>
        <fullName evidence="6">Endonuclease</fullName>
    </submittedName>
</protein>
<dbReference type="PANTHER" id="PTHR10359:SF19">
    <property type="entry name" value="DNA REPAIR GLYCOSYLASE MJ1434-RELATED"/>
    <property type="match status" value="1"/>
</dbReference>
<proteinExistence type="predicted"/>
<dbReference type="EMBL" id="MPRJ01000037">
    <property type="protein sequence ID" value="OOZ36482.1"/>
    <property type="molecule type" value="Genomic_DNA"/>
</dbReference>
<keyword evidence="6" id="KW-0378">Hydrolase</keyword>
<dbReference type="OrthoDB" id="9802365at2"/>
<dbReference type="Pfam" id="PF00730">
    <property type="entry name" value="HhH-GPD"/>
    <property type="match status" value="1"/>
</dbReference>
<keyword evidence="6" id="KW-0540">Nuclease</keyword>
<comment type="caution">
    <text evidence="6">The sequence shown here is derived from an EMBL/GenBank/DDBJ whole genome shotgun (WGS) entry which is preliminary data.</text>
</comment>
<keyword evidence="4" id="KW-0411">Iron-sulfur</keyword>
<evidence type="ECO:0000256" key="1">
    <source>
        <dbReference type="ARBA" id="ARBA00022485"/>
    </source>
</evidence>
<dbReference type="Gene3D" id="1.10.340.30">
    <property type="entry name" value="Hypothetical protein, domain 2"/>
    <property type="match status" value="1"/>
</dbReference>
<keyword evidence="7" id="KW-1185">Reference proteome</keyword>
<organism evidence="6 7">
    <name type="scientific">Solemya velesiana gill symbiont</name>
    <dbReference type="NCBI Taxonomy" id="1918948"/>
    <lineage>
        <taxon>Bacteria</taxon>
        <taxon>Pseudomonadati</taxon>
        <taxon>Pseudomonadota</taxon>
        <taxon>Gammaproteobacteria</taxon>
        <taxon>sulfur-oxidizing symbionts</taxon>
    </lineage>
</organism>